<sequence>MFMAGVLGRLHHPLLSLTVQGGAAAIPGGDASSQDALYGAPVEIAENPFIHVEPPQPAEEEDPLSGRLPDGVCVMGPGQVLTDVDPEEPEAADSLHRSPAFSSSPVIRPMKVVSSANLTMVLELWVATQSCVHRECRRGLSTQPWGALVLRVRVEDVVLVRTLIADEGLVCWSWGLD</sequence>
<dbReference type="AlphaFoldDB" id="A0A9N7U0R6"/>
<gene>
    <name evidence="1" type="ORF">PLEPLA_LOCUS10308</name>
</gene>
<protein>
    <submittedName>
        <fullName evidence="1">Uncharacterized protein</fullName>
    </submittedName>
</protein>
<keyword evidence="2" id="KW-1185">Reference proteome</keyword>
<dbReference type="EMBL" id="CADEAL010000580">
    <property type="protein sequence ID" value="CAB1422393.1"/>
    <property type="molecule type" value="Genomic_DNA"/>
</dbReference>
<dbReference type="Proteomes" id="UP001153269">
    <property type="component" value="Unassembled WGS sequence"/>
</dbReference>
<reference evidence="1" key="1">
    <citation type="submission" date="2020-03" db="EMBL/GenBank/DDBJ databases">
        <authorList>
            <person name="Weist P."/>
        </authorList>
    </citation>
    <scope>NUCLEOTIDE SEQUENCE</scope>
</reference>
<name>A0A9N7U0R6_PLEPL</name>
<evidence type="ECO:0000313" key="2">
    <source>
        <dbReference type="Proteomes" id="UP001153269"/>
    </source>
</evidence>
<organism evidence="1 2">
    <name type="scientific">Pleuronectes platessa</name>
    <name type="common">European plaice</name>
    <dbReference type="NCBI Taxonomy" id="8262"/>
    <lineage>
        <taxon>Eukaryota</taxon>
        <taxon>Metazoa</taxon>
        <taxon>Chordata</taxon>
        <taxon>Craniata</taxon>
        <taxon>Vertebrata</taxon>
        <taxon>Euteleostomi</taxon>
        <taxon>Actinopterygii</taxon>
        <taxon>Neopterygii</taxon>
        <taxon>Teleostei</taxon>
        <taxon>Neoteleostei</taxon>
        <taxon>Acanthomorphata</taxon>
        <taxon>Carangaria</taxon>
        <taxon>Pleuronectiformes</taxon>
        <taxon>Pleuronectoidei</taxon>
        <taxon>Pleuronectidae</taxon>
        <taxon>Pleuronectes</taxon>
    </lineage>
</organism>
<evidence type="ECO:0000313" key="1">
    <source>
        <dbReference type="EMBL" id="CAB1422393.1"/>
    </source>
</evidence>
<proteinExistence type="predicted"/>
<comment type="caution">
    <text evidence="1">The sequence shown here is derived from an EMBL/GenBank/DDBJ whole genome shotgun (WGS) entry which is preliminary data.</text>
</comment>
<accession>A0A9N7U0R6</accession>